<dbReference type="Proteomes" id="UP000286288">
    <property type="component" value="Unassembled WGS sequence"/>
</dbReference>
<evidence type="ECO:0000313" key="1">
    <source>
        <dbReference type="EMBL" id="RHK03641.1"/>
    </source>
</evidence>
<accession>A0A415EMP0</accession>
<proteinExistence type="predicted"/>
<reference evidence="1 2" key="1">
    <citation type="submission" date="2018-08" db="EMBL/GenBank/DDBJ databases">
        <title>A genome reference for cultivated species of the human gut microbiota.</title>
        <authorList>
            <person name="Zou Y."/>
            <person name="Xue W."/>
            <person name="Luo G."/>
        </authorList>
    </citation>
    <scope>NUCLEOTIDE SEQUENCE [LARGE SCALE GENOMIC DNA]</scope>
    <source>
        <strain evidence="1 2">AF48-16</strain>
    </source>
</reference>
<comment type="caution">
    <text evidence="1">The sequence shown here is derived from an EMBL/GenBank/DDBJ whole genome shotgun (WGS) entry which is preliminary data.</text>
</comment>
<sequence length="65" mass="7797">MARPSFKTLLLADYRMDGAEAQSWLLSYLKYVSEKRLMQAYWWSGRGVRIFALLISKNEETTYRW</sequence>
<protein>
    <submittedName>
        <fullName evidence="1">Uncharacterized protein</fullName>
    </submittedName>
</protein>
<name>A0A415EMP0_ENTCA</name>
<organism evidence="1 2">
    <name type="scientific">Enterococcus casseliflavus</name>
    <name type="common">Enterococcus flavescens</name>
    <dbReference type="NCBI Taxonomy" id="37734"/>
    <lineage>
        <taxon>Bacteria</taxon>
        <taxon>Bacillati</taxon>
        <taxon>Bacillota</taxon>
        <taxon>Bacilli</taxon>
        <taxon>Lactobacillales</taxon>
        <taxon>Enterococcaceae</taxon>
        <taxon>Enterococcus</taxon>
    </lineage>
</organism>
<dbReference type="AlphaFoldDB" id="A0A415EMP0"/>
<dbReference type="EMBL" id="QRMZ01000034">
    <property type="protein sequence ID" value="RHK03641.1"/>
    <property type="molecule type" value="Genomic_DNA"/>
</dbReference>
<gene>
    <name evidence="1" type="ORF">DW084_17180</name>
</gene>
<evidence type="ECO:0000313" key="2">
    <source>
        <dbReference type="Proteomes" id="UP000286288"/>
    </source>
</evidence>